<evidence type="ECO:0000313" key="2">
    <source>
        <dbReference type="Proteomes" id="UP000308760"/>
    </source>
</evidence>
<comment type="caution">
    <text evidence="1">The sequence shown here is derived from an EMBL/GenBank/DDBJ whole genome shotgun (WGS) entry which is preliminary data.</text>
</comment>
<keyword evidence="2" id="KW-1185">Reference proteome</keyword>
<reference evidence="1 2" key="2">
    <citation type="submission" date="2019-05" db="EMBL/GenBank/DDBJ databases">
        <title>Glycomyces buryatensis sp. nov.</title>
        <authorList>
            <person name="Nikitina E."/>
        </authorList>
    </citation>
    <scope>NUCLEOTIDE SEQUENCE [LARGE SCALE GENOMIC DNA]</scope>
    <source>
        <strain evidence="1 2">18</strain>
    </source>
</reference>
<dbReference type="Proteomes" id="UP000308760">
    <property type="component" value="Unassembled WGS sequence"/>
</dbReference>
<organism evidence="1 2">
    <name type="scientific">Glycomyces buryatensis</name>
    <dbReference type="NCBI Taxonomy" id="2570927"/>
    <lineage>
        <taxon>Bacteria</taxon>
        <taxon>Bacillati</taxon>
        <taxon>Actinomycetota</taxon>
        <taxon>Actinomycetes</taxon>
        <taxon>Glycomycetales</taxon>
        <taxon>Glycomycetaceae</taxon>
        <taxon>Glycomyces</taxon>
    </lineage>
</organism>
<dbReference type="RefSeq" id="WP_136533486.1">
    <property type="nucleotide sequence ID" value="NZ_STGY01000021.1"/>
</dbReference>
<dbReference type="EMBL" id="STGY01000021">
    <property type="protein sequence ID" value="THV42574.1"/>
    <property type="molecule type" value="Genomic_DNA"/>
</dbReference>
<sequence length="97" mass="10455">MPNIDGDRIDKLGTDIESEVGDILVKANDVIPVFRTLDQTLYTSVDPSLAIAYTFATSYMSSMVEGAVECFTGLNTDLTETAKDWGKADEAAAKDLS</sequence>
<accession>A0A4S8QPD7</accession>
<gene>
    <name evidence="1" type="ORF">FAB82_05220</name>
</gene>
<protein>
    <submittedName>
        <fullName evidence="1">Uncharacterized protein</fullName>
    </submittedName>
</protein>
<name>A0A4S8QPD7_9ACTN</name>
<evidence type="ECO:0000313" key="1">
    <source>
        <dbReference type="EMBL" id="THV42574.1"/>
    </source>
</evidence>
<dbReference type="AlphaFoldDB" id="A0A4S8QPD7"/>
<proteinExistence type="predicted"/>
<dbReference type="OrthoDB" id="5189536at2"/>
<reference evidence="2" key="1">
    <citation type="submission" date="2019-04" db="EMBL/GenBank/DDBJ databases">
        <title>Nocardioides xinjiangensis sp. nov.</title>
        <authorList>
            <person name="Liu S."/>
        </authorList>
    </citation>
    <scope>NUCLEOTIDE SEQUENCE [LARGE SCALE GENOMIC DNA]</scope>
    <source>
        <strain evidence="2">18</strain>
    </source>
</reference>